<evidence type="ECO:0000256" key="2">
    <source>
        <dbReference type="ARBA" id="ARBA00022438"/>
    </source>
</evidence>
<dbReference type="InterPro" id="IPR043472">
    <property type="entry name" value="Macro_dom-like"/>
</dbReference>
<comment type="caution">
    <text evidence="7">The sequence shown here is derived from an EMBL/GenBank/DDBJ whole genome shotgun (WGS) entry which is preliminary data.</text>
</comment>
<comment type="similarity">
    <text evidence="1">Belongs to the peptidase M17 family.</text>
</comment>
<dbReference type="InterPro" id="IPR011356">
    <property type="entry name" value="Leucine_aapep/pepB"/>
</dbReference>
<evidence type="ECO:0000256" key="3">
    <source>
        <dbReference type="ARBA" id="ARBA00022670"/>
    </source>
</evidence>
<dbReference type="Gene3D" id="3.40.630.10">
    <property type="entry name" value="Zn peptidases"/>
    <property type="match status" value="2"/>
</dbReference>
<keyword evidence="3" id="KW-0645">Protease</keyword>
<dbReference type="PANTHER" id="PTHR11963">
    <property type="entry name" value="LEUCINE AMINOPEPTIDASE-RELATED"/>
    <property type="match status" value="1"/>
</dbReference>
<dbReference type="Gene3D" id="3.40.220.10">
    <property type="entry name" value="Leucine Aminopeptidase, subunit E, domain 1"/>
    <property type="match status" value="1"/>
</dbReference>
<accession>A0A8T0DX25</accession>
<dbReference type="SUPFAM" id="SSF53187">
    <property type="entry name" value="Zn-dependent exopeptidases"/>
    <property type="match status" value="2"/>
</dbReference>
<proteinExistence type="inferred from homology"/>
<dbReference type="SUPFAM" id="SSF52949">
    <property type="entry name" value="Macro domain-like"/>
    <property type="match status" value="1"/>
</dbReference>
<feature type="compositionally biased region" description="Acidic residues" evidence="5">
    <location>
        <begin position="476"/>
        <end position="487"/>
    </location>
</feature>
<dbReference type="InterPro" id="IPR000819">
    <property type="entry name" value="Peptidase_M17_C"/>
</dbReference>
<keyword evidence="2" id="KW-0031">Aminopeptidase</keyword>
<sequence length="612" mass="66876">MRVGVFSRHLDFGLKIWVPQRSFRISPDVRQDERTVFGFAGGCLTADSRYRNLTPAIKYVDQTYLGNCISDRLTNFQPFKSRRETELFYSTFEQKKFAITVTPMPTKISKRANGVYGFNPFIKSNNSRHDIRLCIGSGVQALQRRGIAEILVDPCNDAEAAAEGAYLAAFIYDELKSTSRQTVKPHISCYTEHLDVSGADTKDKETILAAWRRGTELAMAQNLARKWMEMPANLLSPMAFATQISSVFEGITNGLVRTKIRNADWCREQRMNGLLSVGAGSHRSVVFLEIVYEGNPEHCRNHVALVGKGVTFDSGGISIKPSSGMEEMRADMGGAAVVVSTIFGLANLRVPINVRAYLPLCENMPGGGAMRPGDVLRMANGLTVQVDNTDAEGRLILADALVMAHKHPDLISQPALIIDIATLTGAISVALGDEFTGVFLNGACRYTRTGSLWRRPIAVASGSDDKASLDSSDSSSDVEEDTDDDIDVSLTSGPQQSDPSIPGPALLECLRRSASARGDRIWNLPLLHSGLLREQAHLADLVNVAGGPYAKKGGSGIAASFLSEFVPRSIPWIHLDIAGVMQPSARESFMRKGMAGRPTRTIIEFLDRLSRY</sequence>
<dbReference type="PRINTS" id="PR00481">
    <property type="entry name" value="LAMNOPPTDASE"/>
</dbReference>
<dbReference type="EMBL" id="JTDF01000107">
    <property type="protein sequence ID" value="KAF8572263.1"/>
    <property type="molecule type" value="Genomic_DNA"/>
</dbReference>
<evidence type="ECO:0000259" key="6">
    <source>
        <dbReference type="PROSITE" id="PS00631"/>
    </source>
</evidence>
<dbReference type="GO" id="GO:0030145">
    <property type="term" value="F:manganese ion binding"/>
    <property type="evidence" value="ECO:0007669"/>
    <property type="project" value="InterPro"/>
</dbReference>
<dbReference type="Pfam" id="PF00883">
    <property type="entry name" value="Peptidase_M17"/>
    <property type="match status" value="2"/>
</dbReference>
<dbReference type="OrthoDB" id="412814at2759"/>
<dbReference type="PROSITE" id="PS00631">
    <property type="entry name" value="CYTOSOL_AP"/>
    <property type="match status" value="1"/>
</dbReference>
<dbReference type="GO" id="GO:0006508">
    <property type="term" value="P:proteolysis"/>
    <property type="evidence" value="ECO:0007669"/>
    <property type="project" value="UniProtKB-KW"/>
</dbReference>
<feature type="domain" description="Cytosol aminopeptidase" evidence="6">
    <location>
        <begin position="388"/>
        <end position="395"/>
    </location>
</feature>
<dbReference type="Proteomes" id="UP000699462">
    <property type="component" value="Unassembled WGS sequence"/>
</dbReference>
<dbReference type="CDD" id="cd00433">
    <property type="entry name" value="Peptidase_M17"/>
    <property type="match status" value="1"/>
</dbReference>
<dbReference type="GO" id="GO:0070006">
    <property type="term" value="F:metalloaminopeptidase activity"/>
    <property type="evidence" value="ECO:0007669"/>
    <property type="project" value="InterPro"/>
</dbReference>
<dbReference type="PANTHER" id="PTHR11963:SF23">
    <property type="entry name" value="CYTOSOL AMINOPEPTIDASE"/>
    <property type="match status" value="1"/>
</dbReference>
<evidence type="ECO:0000313" key="7">
    <source>
        <dbReference type="EMBL" id="KAF8572263.1"/>
    </source>
</evidence>
<dbReference type="GO" id="GO:0005737">
    <property type="term" value="C:cytoplasm"/>
    <property type="evidence" value="ECO:0007669"/>
    <property type="project" value="InterPro"/>
</dbReference>
<reference evidence="7 8" key="1">
    <citation type="submission" date="2019-07" db="EMBL/GenBank/DDBJ databases">
        <title>Annotation for the trematode Paragonimus westermani.</title>
        <authorList>
            <person name="Choi Y.-J."/>
        </authorList>
    </citation>
    <scope>NUCLEOTIDE SEQUENCE [LARGE SCALE GENOMIC DNA]</scope>
    <source>
        <strain evidence="7">180907_Pwestermani</strain>
    </source>
</reference>
<organism evidence="7 8">
    <name type="scientific">Paragonimus westermani</name>
    <dbReference type="NCBI Taxonomy" id="34504"/>
    <lineage>
        <taxon>Eukaryota</taxon>
        <taxon>Metazoa</taxon>
        <taxon>Spiralia</taxon>
        <taxon>Lophotrochozoa</taxon>
        <taxon>Platyhelminthes</taxon>
        <taxon>Trematoda</taxon>
        <taxon>Digenea</taxon>
        <taxon>Plagiorchiida</taxon>
        <taxon>Troglotremata</taxon>
        <taxon>Troglotrematidae</taxon>
        <taxon>Paragonimus</taxon>
    </lineage>
</organism>
<evidence type="ECO:0000256" key="5">
    <source>
        <dbReference type="SAM" id="MobiDB-lite"/>
    </source>
</evidence>
<keyword evidence="4" id="KW-0378">Hydrolase</keyword>
<evidence type="ECO:0000256" key="4">
    <source>
        <dbReference type="ARBA" id="ARBA00022801"/>
    </source>
</evidence>
<feature type="region of interest" description="Disordered" evidence="5">
    <location>
        <begin position="463"/>
        <end position="504"/>
    </location>
</feature>
<evidence type="ECO:0000256" key="1">
    <source>
        <dbReference type="ARBA" id="ARBA00009528"/>
    </source>
</evidence>
<name>A0A8T0DX25_9TREM</name>
<dbReference type="AlphaFoldDB" id="A0A8T0DX25"/>
<protein>
    <recommendedName>
        <fullName evidence="6">Cytosol aminopeptidase domain-containing protein</fullName>
    </recommendedName>
</protein>
<keyword evidence="8" id="KW-1185">Reference proteome</keyword>
<gene>
    <name evidence="7" type="ORF">P879_01394</name>
</gene>
<evidence type="ECO:0000313" key="8">
    <source>
        <dbReference type="Proteomes" id="UP000699462"/>
    </source>
</evidence>